<reference evidence="4 5" key="1">
    <citation type="submission" date="2022-07" db="EMBL/GenBank/DDBJ databases">
        <title>A copper resistant bacterium isolated from sediment samples of deep sea hydrothermal areas.</title>
        <authorList>
            <person name="Zeng X."/>
        </authorList>
    </citation>
    <scope>NUCLEOTIDE SEQUENCE [LARGE SCALE GENOMIC DNA]</scope>
    <source>
        <strain evidence="5">CuT 6</strain>
    </source>
</reference>
<dbReference type="SUPFAM" id="SSF47090">
    <property type="entry name" value="PGBD-like"/>
    <property type="match status" value="1"/>
</dbReference>
<dbReference type="Gene3D" id="1.10.101.10">
    <property type="entry name" value="PGBD-like superfamily/PGBD"/>
    <property type="match status" value="1"/>
</dbReference>
<dbReference type="RefSeq" id="WP_117620444.1">
    <property type="nucleotide sequence ID" value="NZ_CP101118.1"/>
</dbReference>
<evidence type="ECO:0000259" key="3">
    <source>
        <dbReference type="Pfam" id="PF01471"/>
    </source>
</evidence>
<feature type="compositionally biased region" description="Low complexity" evidence="1">
    <location>
        <begin position="95"/>
        <end position="108"/>
    </location>
</feature>
<dbReference type="EMBL" id="CP101118">
    <property type="protein sequence ID" value="WZF88158.1"/>
    <property type="molecule type" value="Genomic_DNA"/>
</dbReference>
<evidence type="ECO:0000313" key="4">
    <source>
        <dbReference type="EMBL" id="WZF88158.1"/>
    </source>
</evidence>
<dbReference type="Pfam" id="PF01471">
    <property type="entry name" value="PG_binding_1"/>
    <property type="match status" value="1"/>
</dbReference>
<evidence type="ECO:0000256" key="2">
    <source>
        <dbReference type="SAM" id="SignalP"/>
    </source>
</evidence>
<organism evidence="4 5">
    <name type="scientific">Marinobacter metalliresistant</name>
    <dbReference type="NCBI Taxonomy" id="2961995"/>
    <lineage>
        <taxon>Bacteria</taxon>
        <taxon>Pseudomonadati</taxon>
        <taxon>Pseudomonadota</taxon>
        <taxon>Gammaproteobacteria</taxon>
        <taxon>Pseudomonadales</taxon>
        <taxon>Marinobacteraceae</taxon>
        <taxon>Marinobacter</taxon>
    </lineage>
</organism>
<evidence type="ECO:0000313" key="5">
    <source>
        <dbReference type="Proteomes" id="UP001475781"/>
    </source>
</evidence>
<dbReference type="Proteomes" id="UP001475781">
    <property type="component" value="Chromosome"/>
</dbReference>
<feature type="signal peptide" evidence="2">
    <location>
        <begin position="1"/>
        <end position="29"/>
    </location>
</feature>
<keyword evidence="2" id="KW-0732">Signal</keyword>
<dbReference type="InterPro" id="IPR036366">
    <property type="entry name" value="PGBDSf"/>
</dbReference>
<feature type="compositionally biased region" description="Acidic residues" evidence="1">
    <location>
        <begin position="120"/>
        <end position="130"/>
    </location>
</feature>
<sequence length="137" mass="14053">MRNATTRLGRLAAAAVMAVTLGFAPAAFADETVALKNALYGAGYEINNVSPQMDDTTRAALTKFQKDNGLQASGVLDEPTKKALGMMSVKVASSAPAQSAGGSAATTQEAAPSSTSTAEPEQEGAIEEKDDGGWSLW</sequence>
<feature type="domain" description="Peptidoglycan binding-like" evidence="3">
    <location>
        <begin position="31"/>
        <end position="84"/>
    </location>
</feature>
<keyword evidence="5" id="KW-1185">Reference proteome</keyword>
<dbReference type="InterPro" id="IPR002477">
    <property type="entry name" value="Peptidoglycan-bd-like"/>
</dbReference>
<evidence type="ECO:0000256" key="1">
    <source>
        <dbReference type="SAM" id="MobiDB-lite"/>
    </source>
</evidence>
<proteinExistence type="predicted"/>
<protein>
    <submittedName>
        <fullName evidence="4">Peptidoglycan-binding protein</fullName>
    </submittedName>
</protein>
<dbReference type="InterPro" id="IPR036365">
    <property type="entry name" value="PGBD-like_sf"/>
</dbReference>
<name>A0ABZ2W0L1_9GAMM</name>
<gene>
    <name evidence="4" type="ORF">NLK58_17850</name>
</gene>
<feature type="compositionally biased region" description="Polar residues" evidence="1">
    <location>
        <begin position="109"/>
        <end position="119"/>
    </location>
</feature>
<accession>A0ABZ2W0L1</accession>
<feature type="chain" id="PRO_5045585519" evidence="2">
    <location>
        <begin position="30"/>
        <end position="137"/>
    </location>
</feature>
<feature type="region of interest" description="Disordered" evidence="1">
    <location>
        <begin position="95"/>
        <end position="137"/>
    </location>
</feature>